<gene>
    <name evidence="2" type="ORF">J2T04_001636</name>
</gene>
<name>A0ABT9SL89_9FLAO</name>
<dbReference type="InterPro" id="IPR006119">
    <property type="entry name" value="Resolv_N"/>
</dbReference>
<protein>
    <submittedName>
        <fullName evidence="2">DNA invertase Pin-like site-specific DNA recombinase</fullName>
    </submittedName>
</protein>
<dbReference type="Proteomes" id="UP001235513">
    <property type="component" value="Unassembled WGS sequence"/>
</dbReference>
<proteinExistence type="predicted"/>
<sequence length="94" mass="10947">MASLAEYERELIRERTNAGLQSARARGRLGGRPKGYTPETISKLLLLRSIYKDVTKRPEEIYKPLGITRATFYRYAKILDNNTDEEIKNMRIKK</sequence>
<evidence type="ECO:0000313" key="2">
    <source>
        <dbReference type="EMBL" id="MDP9959757.1"/>
    </source>
</evidence>
<evidence type="ECO:0000313" key="3">
    <source>
        <dbReference type="Proteomes" id="UP001235513"/>
    </source>
</evidence>
<reference evidence="2 3" key="1">
    <citation type="submission" date="2023-07" db="EMBL/GenBank/DDBJ databases">
        <title>Sorghum-associated microbial communities from plants grown in Nebraska, USA.</title>
        <authorList>
            <person name="Schachtman D."/>
        </authorList>
    </citation>
    <scope>NUCLEOTIDE SEQUENCE [LARGE SCALE GENOMIC DNA]</scope>
    <source>
        <strain evidence="2 3">CC351</strain>
    </source>
</reference>
<dbReference type="InterPro" id="IPR036162">
    <property type="entry name" value="Resolvase-like_N_sf"/>
</dbReference>
<dbReference type="PROSITE" id="PS51736">
    <property type="entry name" value="RECOMBINASES_3"/>
    <property type="match status" value="1"/>
</dbReference>
<keyword evidence="3" id="KW-1185">Reference proteome</keyword>
<accession>A0ABT9SL89</accession>
<evidence type="ECO:0000259" key="1">
    <source>
        <dbReference type="PROSITE" id="PS51736"/>
    </source>
</evidence>
<comment type="caution">
    <text evidence="2">The sequence shown here is derived from an EMBL/GenBank/DDBJ whole genome shotgun (WGS) entry which is preliminary data.</text>
</comment>
<feature type="domain" description="Resolvase/invertase-type recombinase catalytic" evidence="1">
    <location>
        <begin position="1"/>
        <end position="27"/>
    </location>
</feature>
<dbReference type="SUPFAM" id="SSF53041">
    <property type="entry name" value="Resolvase-like"/>
    <property type="match status" value="1"/>
</dbReference>
<dbReference type="EMBL" id="JAUSRL010000002">
    <property type="protein sequence ID" value="MDP9959757.1"/>
    <property type="molecule type" value="Genomic_DNA"/>
</dbReference>
<organism evidence="2 3">
    <name type="scientific">Chryseobacterium lathyri</name>
    <dbReference type="NCBI Taxonomy" id="395933"/>
    <lineage>
        <taxon>Bacteria</taxon>
        <taxon>Pseudomonadati</taxon>
        <taxon>Bacteroidota</taxon>
        <taxon>Flavobacteriia</taxon>
        <taxon>Flavobacteriales</taxon>
        <taxon>Weeksellaceae</taxon>
        <taxon>Chryseobacterium group</taxon>
        <taxon>Chryseobacterium</taxon>
    </lineage>
</organism>
<dbReference type="Pfam" id="PF00239">
    <property type="entry name" value="Resolvase"/>
    <property type="match status" value="1"/>
</dbReference>